<comment type="caution">
    <text evidence="2">The sequence shown here is derived from an EMBL/GenBank/DDBJ whole genome shotgun (WGS) entry which is preliminary data.</text>
</comment>
<dbReference type="PANTHER" id="PTHR42648">
    <property type="entry name" value="TRANSPOSASE, PUTATIVE-RELATED"/>
    <property type="match status" value="1"/>
</dbReference>
<dbReference type="Pfam" id="PF13976">
    <property type="entry name" value="gag_pre-integrs"/>
    <property type="match status" value="1"/>
</dbReference>
<accession>A0AAV3QSL5</accession>
<evidence type="ECO:0000313" key="3">
    <source>
        <dbReference type="Proteomes" id="UP001454036"/>
    </source>
</evidence>
<dbReference type="InterPro" id="IPR039537">
    <property type="entry name" value="Retrotran_Ty1/copia-like"/>
</dbReference>
<evidence type="ECO:0000313" key="2">
    <source>
        <dbReference type="EMBL" id="GAA0167024.1"/>
    </source>
</evidence>
<evidence type="ECO:0000259" key="1">
    <source>
        <dbReference type="Pfam" id="PF13976"/>
    </source>
</evidence>
<proteinExistence type="predicted"/>
<feature type="domain" description="GAG-pre-integrase" evidence="1">
    <location>
        <begin position="59"/>
        <end position="105"/>
    </location>
</feature>
<dbReference type="EMBL" id="BAABME010005937">
    <property type="protein sequence ID" value="GAA0167024.1"/>
    <property type="molecule type" value="Genomic_DNA"/>
</dbReference>
<gene>
    <name evidence="2" type="ORF">LIER_22050</name>
</gene>
<name>A0AAV3QSL5_LITER</name>
<dbReference type="InterPro" id="IPR025724">
    <property type="entry name" value="GAG-pre-integrase_dom"/>
</dbReference>
<dbReference type="SUPFAM" id="SSF53098">
    <property type="entry name" value="Ribonuclease H-like"/>
    <property type="match status" value="1"/>
</dbReference>
<reference evidence="2 3" key="1">
    <citation type="submission" date="2024-01" db="EMBL/GenBank/DDBJ databases">
        <title>The complete chloroplast genome sequence of Lithospermum erythrorhizon: insights into the phylogenetic relationship among Boraginaceae species and the maternal lineages of purple gromwells.</title>
        <authorList>
            <person name="Okada T."/>
            <person name="Watanabe K."/>
        </authorList>
    </citation>
    <scope>NUCLEOTIDE SEQUENCE [LARGE SCALE GENOMIC DNA]</scope>
</reference>
<organism evidence="2 3">
    <name type="scientific">Lithospermum erythrorhizon</name>
    <name type="common">Purple gromwell</name>
    <name type="synonym">Lithospermum officinale var. erythrorhizon</name>
    <dbReference type="NCBI Taxonomy" id="34254"/>
    <lineage>
        <taxon>Eukaryota</taxon>
        <taxon>Viridiplantae</taxon>
        <taxon>Streptophyta</taxon>
        <taxon>Embryophyta</taxon>
        <taxon>Tracheophyta</taxon>
        <taxon>Spermatophyta</taxon>
        <taxon>Magnoliopsida</taxon>
        <taxon>eudicotyledons</taxon>
        <taxon>Gunneridae</taxon>
        <taxon>Pentapetalae</taxon>
        <taxon>asterids</taxon>
        <taxon>lamiids</taxon>
        <taxon>Boraginales</taxon>
        <taxon>Boraginaceae</taxon>
        <taxon>Boraginoideae</taxon>
        <taxon>Lithospermeae</taxon>
        <taxon>Lithospermum</taxon>
    </lineage>
</organism>
<protein>
    <recommendedName>
        <fullName evidence="1">GAG-pre-integrase domain-containing protein</fullName>
    </recommendedName>
</protein>
<dbReference type="PANTHER" id="PTHR42648:SF31">
    <property type="entry name" value="RNA-DIRECTED DNA POLYMERASE"/>
    <property type="match status" value="1"/>
</dbReference>
<keyword evidence="3" id="KW-1185">Reference proteome</keyword>
<sequence>MAARSITSCPIDLPDVHSAMGTMEGRDQRSGNPIGADERKGGLYYYRRFPTLCVVTVPGLSQFELWHRRLGHPSNRVLKLVPTIQGSLSRQQLESACTICPQAKQCRESFPLSDNRTSHVFELLHCDLWGANKIPSSNGEFYFLTIVDYPRAYGFIYYILNPMCSNRFACFLLWLHVNFRLARALIFQSDLPVRFWGECVLGAVHLINRTSCGLLENNSPIEVLTAPTSLGGADVEPGGGVVHDMDEAWQVVPVHSPAEPVAASIALSAAMDEPLEGVSLSDSVATLPPDVVVGADPSGSSPVLGWGVEPHIFKEALSDPGWYEAMAKEVAALEANGTWVMASLPTDNKALG</sequence>
<dbReference type="AlphaFoldDB" id="A0AAV3QSL5"/>
<dbReference type="InterPro" id="IPR012337">
    <property type="entry name" value="RNaseH-like_sf"/>
</dbReference>
<dbReference type="Proteomes" id="UP001454036">
    <property type="component" value="Unassembled WGS sequence"/>
</dbReference>